<reference evidence="1" key="1">
    <citation type="submission" date="2016-07" db="EMBL/GenBank/DDBJ databases">
        <authorList>
            <person name="Kauffman K."/>
            <person name="Arevalo P."/>
            <person name="Polz M.F."/>
        </authorList>
    </citation>
    <scope>NUCLEOTIDE SEQUENCE</scope>
    <source>
        <strain evidence="1">10N.222.46.E12</strain>
    </source>
</reference>
<protein>
    <submittedName>
        <fullName evidence="1">Uncharacterized protein</fullName>
    </submittedName>
</protein>
<organism evidence="1">
    <name type="scientific">Vibrio cyclitrophicus</name>
    <dbReference type="NCBI Taxonomy" id="47951"/>
    <lineage>
        <taxon>Bacteria</taxon>
        <taxon>Pseudomonadati</taxon>
        <taxon>Pseudomonadota</taxon>
        <taxon>Gammaproteobacteria</taxon>
        <taxon>Vibrionales</taxon>
        <taxon>Vibrionaceae</taxon>
        <taxon>Vibrio</taxon>
    </lineage>
</organism>
<comment type="caution">
    <text evidence="1">The sequence shown here is derived from an EMBL/GenBank/DDBJ whole genome shotgun (WGS) entry which is preliminary data.</text>
</comment>
<reference evidence="1" key="2">
    <citation type="journal article" date="2018" name="Nature">
        <title>A major lineage of non-tailed dsDNA viruses as unrecognized killers of marine bacteria.</title>
        <authorList>
            <person name="Kauffman K.M."/>
            <person name="Hussain F.A."/>
            <person name="Yang J."/>
            <person name="Arevalo P."/>
            <person name="Brown J.M."/>
            <person name="Chang W.K."/>
            <person name="VanInsberghe D."/>
            <person name="Elsherbini J."/>
            <person name="Sharma R.S."/>
            <person name="Cutler M.B."/>
            <person name="Kelly L."/>
            <person name="Polz M.F."/>
        </authorList>
    </citation>
    <scope>NUCLEOTIDE SEQUENCE</scope>
    <source>
        <strain evidence="1">10N.222.46.E12</strain>
    </source>
</reference>
<evidence type="ECO:0000313" key="1">
    <source>
        <dbReference type="EMBL" id="PMP31613.1"/>
    </source>
</evidence>
<accession>A0A7Z1MLH5</accession>
<sequence>MTDTIQMQDIDATPQTQDLLTLGELKEFIDQSLANGSTEESIVYNTGIQGVSVRLNDAGGLCLDEYGYEPE</sequence>
<gene>
    <name evidence="1" type="ORF">BCS90_11510</name>
</gene>
<proteinExistence type="predicted"/>
<dbReference type="AlphaFoldDB" id="A0A7Z1MLH5"/>
<name>A0A7Z1MLH5_9VIBR</name>
<dbReference type="EMBL" id="MDBS01000017">
    <property type="protein sequence ID" value="PMP31613.1"/>
    <property type="molecule type" value="Genomic_DNA"/>
</dbReference>
<dbReference type="RefSeq" id="WP_136987138.1">
    <property type="nucleotide sequence ID" value="NZ_CP170591.1"/>
</dbReference>